<feature type="compositionally biased region" description="Polar residues" evidence="3">
    <location>
        <begin position="2257"/>
        <end position="2267"/>
    </location>
</feature>
<dbReference type="Gene3D" id="3.40.50.300">
    <property type="entry name" value="P-loop containing nucleotide triphosphate hydrolases"/>
    <property type="match status" value="3"/>
</dbReference>
<dbReference type="InterPro" id="IPR011115">
    <property type="entry name" value="SecA_DEAD"/>
</dbReference>
<evidence type="ECO:0000313" key="7">
    <source>
        <dbReference type="Proteomes" id="UP000291116"/>
    </source>
</evidence>
<evidence type="ECO:0000259" key="5">
    <source>
        <dbReference type="PROSITE" id="PS51196"/>
    </source>
</evidence>
<reference evidence="6 7" key="1">
    <citation type="submission" date="2019-01" db="EMBL/GenBank/DDBJ databases">
        <authorList>
            <person name="Ferrante I. M."/>
        </authorList>
    </citation>
    <scope>NUCLEOTIDE SEQUENCE [LARGE SCALE GENOMIC DNA]</scope>
    <source>
        <strain evidence="6 7">B856</strain>
    </source>
</reference>
<proteinExistence type="predicted"/>
<keyword evidence="7" id="KW-1185">Reference proteome</keyword>
<dbReference type="InterPro" id="IPR014018">
    <property type="entry name" value="SecA_motor_DEAD"/>
</dbReference>
<dbReference type="InterPro" id="IPR027417">
    <property type="entry name" value="P-loop_NTPase"/>
</dbReference>
<dbReference type="GO" id="GO:0016020">
    <property type="term" value="C:membrane"/>
    <property type="evidence" value="ECO:0007669"/>
    <property type="project" value="InterPro"/>
</dbReference>
<dbReference type="SMART" id="SM00327">
    <property type="entry name" value="VWA"/>
    <property type="match status" value="2"/>
</dbReference>
<dbReference type="GO" id="GO:0006605">
    <property type="term" value="P:protein targeting"/>
    <property type="evidence" value="ECO:0007669"/>
    <property type="project" value="InterPro"/>
</dbReference>
<feature type="domain" description="SecA family profile" evidence="5">
    <location>
        <begin position="1968"/>
        <end position="2678"/>
    </location>
</feature>
<dbReference type="PROSITE" id="PS50234">
    <property type="entry name" value="VWFA"/>
    <property type="match status" value="1"/>
</dbReference>
<dbReference type="EMBL" id="CAACVS010000228">
    <property type="protein sequence ID" value="VEU39667.1"/>
    <property type="molecule type" value="Genomic_DNA"/>
</dbReference>
<feature type="domain" description="VWFA" evidence="4">
    <location>
        <begin position="2967"/>
        <end position="3139"/>
    </location>
</feature>
<dbReference type="SUPFAM" id="SSF52540">
    <property type="entry name" value="P-loop containing nucleoside triphosphate hydrolases"/>
    <property type="match status" value="3"/>
</dbReference>
<dbReference type="Pfam" id="PF00092">
    <property type="entry name" value="VWA"/>
    <property type="match status" value="1"/>
</dbReference>
<gene>
    <name evidence="6" type="ORF">PSNMU_V1.4_AUG-EV-PASAV3_0065210</name>
</gene>
<dbReference type="PROSITE" id="PS51196">
    <property type="entry name" value="SECA_MOTOR_DEAD"/>
    <property type="match status" value="1"/>
</dbReference>
<dbReference type="OrthoDB" id="47060at2759"/>
<protein>
    <submittedName>
        <fullName evidence="6">Uncharacterized protein</fullName>
    </submittedName>
</protein>
<dbReference type="GO" id="GO:0017038">
    <property type="term" value="P:protein import"/>
    <property type="evidence" value="ECO:0007669"/>
    <property type="project" value="InterPro"/>
</dbReference>
<evidence type="ECO:0000313" key="6">
    <source>
        <dbReference type="EMBL" id="VEU39667.1"/>
    </source>
</evidence>
<name>A0A448ZC96_9STRA</name>
<dbReference type="SUPFAM" id="SSF53300">
    <property type="entry name" value="vWA-like"/>
    <property type="match status" value="2"/>
</dbReference>
<dbReference type="InterPro" id="IPR036465">
    <property type="entry name" value="vWFA_dom_sf"/>
</dbReference>
<keyword evidence="1" id="KW-0653">Protein transport</keyword>
<dbReference type="InterPro" id="IPR001623">
    <property type="entry name" value="DnaJ_domain"/>
</dbReference>
<feature type="compositionally biased region" description="Basic and acidic residues" evidence="3">
    <location>
        <begin position="171"/>
        <end position="199"/>
    </location>
</feature>
<evidence type="ECO:0000256" key="3">
    <source>
        <dbReference type="SAM" id="MobiDB-lite"/>
    </source>
</evidence>
<dbReference type="CDD" id="cd06257">
    <property type="entry name" value="DnaJ"/>
    <property type="match status" value="1"/>
</dbReference>
<feature type="region of interest" description="Disordered" evidence="3">
    <location>
        <begin position="1"/>
        <end position="26"/>
    </location>
</feature>
<accession>A0A448ZC96</accession>
<keyword evidence="1" id="KW-0813">Transport</keyword>
<dbReference type="Proteomes" id="UP000291116">
    <property type="component" value="Unassembled WGS sequence"/>
</dbReference>
<dbReference type="GO" id="GO:0006886">
    <property type="term" value="P:intracellular protein transport"/>
    <property type="evidence" value="ECO:0007669"/>
    <property type="project" value="InterPro"/>
</dbReference>
<dbReference type="PANTHER" id="PTHR30612">
    <property type="entry name" value="SECA INNER MEMBRANE COMPONENT OF SEC PROTEIN SECRETION SYSTEM"/>
    <property type="match status" value="1"/>
</dbReference>
<dbReference type="CDD" id="cd00198">
    <property type="entry name" value="vWFA"/>
    <property type="match status" value="1"/>
</dbReference>
<evidence type="ECO:0000259" key="4">
    <source>
        <dbReference type="PROSITE" id="PS50234"/>
    </source>
</evidence>
<feature type="compositionally biased region" description="Acidic residues" evidence="3">
    <location>
        <begin position="208"/>
        <end position="222"/>
    </location>
</feature>
<keyword evidence="2" id="KW-0811">Translocation</keyword>
<dbReference type="GO" id="GO:0005524">
    <property type="term" value="F:ATP binding"/>
    <property type="evidence" value="ECO:0007669"/>
    <property type="project" value="InterPro"/>
</dbReference>
<dbReference type="InterPro" id="IPR002035">
    <property type="entry name" value="VWF_A"/>
</dbReference>
<feature type="region of interest" description="Disordered" evidence="3">
    <location>
        <begin position="171"/>
        <end position="230"/>
    </location>
</feature>
<sequence>MQDSSDKNRQSWHRHREPYSGTLGLSGMDEDYVSIAKAGEDKKDDHVSAMKDTKEKGLEYAWMAGDGGKEEVDSVAINISDIATSFLEDPGEKQMITNLFVSQGFEGKDIIGKEKKDSVVSGMEDKKEREVDDISRRVLTREVEAVEEKQEYLGVNDGNLFSKIGKGMQMENEKQVDRSGKWHVLSDSKDNHDNKRDDSVSNGSKQDSDDEFSFDSDGEGGEEEKSNIQKASPSIVKAFDMDLLRYCISKGEESVLNIDGRDVIVIVGKTGTGKSTLIQGIAGKHFKKLSFSSGGAVSKSIFEAEDPVSGFEIGHAKVSMTKYIKCFFRKGGTEDEAVYLDTPGFEDTDGEEVDIATSVMLAQVAKKSRSMRFVMMINYVSLLEDRGGAIRSVLKLMRNFVTDFKKERTSFMFLFSHADEIKDVPDSIIGAKKSLLEEIIRTISGTKDDGVRDLLTFIRKSLEKGYPFVDVLHPLKTDYSLLVNFMECKLKPTKRMIVGNGGFGLTLSSQMKLTGAAQKLLRALRILLNRGDVDIKEVQEIRSSFEYFKKYIDFEDMRAAVKDCDEILCDHVAYLRSVVDREVEAGTSSEVSFTEVNIAYLQDALSQLVAIDSSFNMDIQSNIIVSEVTKFQKGLFTNLARRNFDGFHQDLTKLKEWCGFSSDFRVLVDPLIDHATMIAKKAKDEVSNFAVTNIFSSSEATLSNLFSELKVLESIHRNERGLSVHLGIVSQALDSLKSFSIVLQSHLRDWNAELAQAGGKQIDFRNERSMEVIATQIANLERVANLSKVSQLENEIFHSIEFVRKTIHSQIMGKCSTICSGLKNTDYGRNEEWLDGLSMFRNAVTSFSTLESPSVRQMESSYAAIRDEMKSHLKTKYGELDEMSQNAATHGLIDGAREGDAVCNFKRYLWFDDFLPIEECFVQNCFTKLMSDYFRVVTTDFETLEALLYWLANCHGDSVDATHELRQVFSTILEWGIFGRKVENEELTTGVAGLVEKMNYYVSKRIYSWEEVLTKWTGVISFESIVWEQVTVATESLNAVLGEISEIIEIECREDIKEDVKSMKEQIITAMDIFKENTELTLDDSLISYDEIATSLARVQALGDFPLTSPHLPRFDTIQEYAQKRVANEARKIADMVEQTSEFDKIDLLLLQFEKAQILDNFVHQEVSNHLRPLKRLRTEREIDVNDLIMAQIEREDFAGLNSLLRPLSKTKDLIQKEKFKNYVSKIDERILETHKKLSSIFCGTLTDDKAQKIIACVKVLEQANEEVGEYLPKGTRINKKTTSWKRKVNGKVENMIRRMRFAIKRVDFMELARTREKITIASNHFSPYLIHEVETGMKEVDMKYSELTLSVPLHINKFIEGWFSESKEIQKILDGLKSTTNLKDDPIFTDLSQLYNDNAKLLLEQVNELVQTTKDSVTEAQCYDDSIAVLQNLKRSLDSGLERHLPQEIGDDCDQTIARYEKARKRELRVDFEVVSAEAKFKKLAMQMDKLDPESTGFFTILHKFSGRKTYDNLKREISGKVQHHYRKGIEALQRRDYNTLNDSLNQMAIMNKTIVKHVPLVSSKLQELNEKTLTAFQSICKNSQEALQSDNCRAFEPLFADYSGFVISVTTLMKDDRATKTFSLTNQLVYERMVKEVSSVEDELSTFEFNVMKQKIEEVRAFGGFIADRFSIFHEQLKGVFHVKSDRWLGLLRGMITTHFQNGRDLRRLKFYAILGLPPSASKKEIRQAHEEQVKILVDSPKNTDSISKLDQMKEAISMLENEGVVEYNSSSKPFDEQVRGIGNRLRETTREALKEQHYDLIEKLLFKLQGIDAIGDLVSPKLDTCRVKESVVELVKNHVDRIRVEVMSNWSQRMYQDLNHNISDLKLMEERFKSHKHIFSSSWNTGIVDSVEKEIEKLGKHATSLLKTRSTANESRDEFRRCFMRMGAVLVELPQFKDHTKDVMSDVLGSCLNSDWGYGFVFDLGLSLQKGEDTNDDDEVRIAQNLVTEFGHFKEVLTMVWNEETIQKPPEATVKDIRGENLEKEKMTAIPLDIKSDQLLQQFFDFETKYTSLLGEFLVPGADLNALVRTIVDAAEEMKPLSCDDGFGPETKRVLPELIAGVFSLFTILKSGDSYNRLQDAPNGQSVDSSKLLMKPHNIQILTLLCMFGCGTSDSSSLRSQLMQIRTGEGKSMILGAAATIFGLLGFQVRCICYSEYLSSRDFELFRDVFRHFDLLESIKYSKITTLSEETTAAKGNIREMTLSLINGNQCVDQKPMSKTTKISNSREADGKDSNTSSKTMKKSFVEEIMLVDEVDVFFGSEFYGRTYNQVAELREPEVATILRTIWEGHKRGGRKLRLADIKALVEYTHLRHKLAGYEFLIDNEISLMLDQVRRVDDEPMYHLDRVSDRIGYKIQDTISYNVTYGYRTIFAYLKEADNGNLNNPAGTLARVLTMPISCGQFSYANIKPTRILGVSGTLEVMSNHQKIVLQKYGVSQYLYVPSVYGQSNFSFDKGGEGVSIEKSTSDFFQKITDETARVATKQRRAVIVFFNDSKRLNEYVKSAFYRKLGRKKEILTESKNANEKAFIISKAATAGQITICTAVFGRGTDFFSKDDALDNNGGVHVIQAFLSCDMSEEVQIQGRTARQGKKGSYKLILLDKDLEDKFGIKCGSFGTWPRGQFYDRLCEARNKALESDYLTIEMSLSKAKTKDDATHQYFDALLNSNVCKAKSLLKEIYLSMKKKHTGPMSIDLAIAIDITGSMAPYAIAIASTIQNLLAGQNPILAKLTSKFPDSKFKLRVAVLGFRDIDDGSRQFEEKLWDGVTHFGENVEDTIRYVKSLTSSTSGGSDLAEDHLGAIDRCVKWNSSDDWKGMIKAILLLTDAPAHGYAPNGDATQNIDNYSVRHPLGLTMDSVVENVLDKDIDLFVCSFDPIATQKFEEKMSEAFNRHPSNVDGREVTMVQLVPKTAVHNKASRMMGDSRKHNIFVLDESGSMSNDWSGVVQVYNKYLENRRQRQHDSDLISVVQFSGTARVTCSLAKVASAPRNLGYNGGGTCFSPAAICACDLARKTPQSHQPVVIFMSDGMAEDSHIASSHFLSLNEELKTRSGLDLELHVIGFGGGTDTSQLQEIARASANGRVHTTSDIDSLSRVFVQISGGGDNVSSVLEAEISKRISDAVTNRLSVEYFG</sequence>
<organism evidence="6 7">
    <name type="scientific">Pseudo-nitzschia multistriata</name>
    <dbReference type="NCBI Taxonomy" id="183589"/>
    <lineage>
        <taxon>Eukaryota</taxon>
        <taxon>Sar</taxon>
        <taxon>Stramenopiles</taxon>
        <taxon>Ochrophyta</taxon>
        <taxon>Bacillariophyta</taxon>
        <taxon>Bacillariophyceae</taxon>
        <taxon>Bacillariophycidae</taxon>
        <taxon>Bacillariales</taxon>
        <taxon>Bacillariaceae</taxon>
        <taxon>Pseudo-nitzschia</taxon>
    </lineage>
</organism>
<evidence type="ECO:0000256" key="2">
    <source>
        <dbReference type="ARBA" id="ARBA00023010"/>
    </source>
</evidence>
<evidence type="ECO:0000256" key="1">
    <source>
        <dbReference type="ARBA" id="ARBA00022927"/>
    </source>
</evidence>
<dbReference type="InterPro" id="IPR000185">
    <property type="entry name" value="SecA"/>
</dbReference>
<dbReference type="Pfam" id="PF07517">
    <property type="entry name" value="SecA_DEAD"/>
    <property type="match status" value="1"/>
</dbReference>
<feature type="region of interest" description="Disordered" evidence="3">
    <location>
        <begin position="2257"/>
        <end position="2281"/>
    </location>
</feature>
<dbReference type="PANTHER" id="PTHR30612:SF0">
    <property type="entry name" value="CHLOROPLAST PROTEIN-TRANSPORTING ATPASE"/>
    <property type="match status" value="1"/>
</dbReference>
<dbReference type="Gene3D" id="3.40.50.410">
    <property type="entry name" value="von Willebrand factor, type A domain"/>
    <property type="match status" value="2"/>
</dbReference>